<evidence type="ECO:0000313" key="2">
    <source>
        <dbReference type="Proteomes" id="UP001501721"/>
    </source>
</evidence>
<evidence type="ECO:0000313" key="1">
    <source>
        <dbReference type="EMBL" id="GAA2500753.1"/>
    </source>
</evidence>
<name>A0ABP5ZR12_9ACTN</name>
<protein>
    <submittedName>
        <fullName evidence="1">Uncharacterized protein</fullName>
    </submittedName>
</protein>
<reference evidence="2" key="1">
    <citation type="journal article" date="2019" name="Int. J. Syst. Evol. Microbiol.">
        <title>The Global Catalogue of Microorganisms (GCM) 10K type strain sequencing project: providing services to taxonomists for standard genome sequencing and annotation.</title>
        <authorList>
            <consortium name="The Broad Institute Genomics Platform"/>
            <consortium name="The Broad Institute Genome Sequencing Center for Infectious Disease"/>
            <person name="Wu L."/>
            <person name="Ma J."/>
        </authorList>
    </citation>
    <scope>NUCLEOTIDE SEQUENCE [LARGE SCALE GENOMIC DNA]</scope>
    <source>
        <strain evidence="2">JCM 6923</strain>
    </source>
</reference>
<comment type="caution">
    <text evidence="1">The sequence shown here is derived from an EMBL/GenBank/DDBJ whole genome shotgun (WGS) entry which is preliminary data.</text>
</comment>
<organism evidence="1 2">
    <name type="scientific">Streptomyces graminearus</name>
    <dbReference type="NCBI Taxonomy" id="284030"/>
    <lineage>
        <taxon>Bacteria</taxon>
        <taxon>Bacillati</taxon>
        <taxon>Actinomycetota</taxon>
        <taxon>Actinomycetes</taxon>
        <taxon>Kitasatosporales</taxon>
        <taxon>Streptomycetaceae</taxon>
        <taxon>Streptomyces</taxon>
    </lineage>
</organism>
<proteinExistence type="predicted"/>
<accession>A0ABP5ZR12</accession>
<gene>
    <name evidence="1" type="ORF">GCM10010422_57480</name>
</gene>
<sequence length="62" mass="6456">MPVSEASRAANTREGIRVIPASTSWAAKCSTNAETASGSRPAPAAPTASVMVLTVPKFRELR</sequence>
<keyword evidence="2" id="KW-1185">Reference proteome</keyword>
<dbReference type="EMBL" id="BAAATL010000029">
    <property type="protein sequence ID" value="GAA2500753.1"/>
    <property type="molecule type" value="Genomic_DNA"/>
</dbReference>
<dbReference type="Proteomes" id="UP001501721">
    <property type="component" value="Unassembled WGS sequence"/>
</dbReference>